<sequence length="186" mass="21389">MNAMNAWLSLVLGVLLGGLVSWSLSHLYYRKAAQDNEQSNNELKAKLDESHAREEELRSTIEHSDQRRRLFDVRSARYARYVNDDSKPIKASISDSDVVTLENVSGKDLQYVSFASMPFTEQTSMRIDKGFLYQDVWHDKGELRFNSPGWLWESDGIGVSWYAGYSYPEFVFIPFDPSRRCLSIAT</sequence>
<feature type="coiled-coil region" evidence="1">
    <location>
        <begin position="29"/>
        <end position="60"/>
    </location>
</feature>
<organism evidence="2 3">
    <name type="scientific">Corynebacterium glucuronolyticum ATCC 51866</name>
    <dbReference type="NCBI Taxonomy" id="548478"/>
    <lineage>
        <taxon>Bacteria</taxon>
        <taxon>Bacillati</taxon>
        <taxon>Actinomycetota</taxon>
        <taxon>Actinomycetes</taxon>
        <taxon>Mycobacteriales</taxon>
        <taxon>Corynebacteriaceae</taxon>
        <taxon>Corynebacterium</taxon>
    </lineage>
</organism>
<dbReference type="Proteomes" id="UP000006237">
    <property type="component" value="Unassembled WGS sequence"/>
</dbReference>
<evidence type="ECO:0000313" key="2">
    <source>
        <dbReference type="EMBL" id="EEI63862.1"/>
    </source>
</evidence>
<keyword evidence="3" id="KW-1185">Reference proteome</keyword>
<dbReference type="EMBL" id="ACHF01000020">
    <property type="protein sequence ID" value="EEI63862.1"/>
    <property type="molecule type" value="Genomic_DNA"/>
</dbReference>
<evidence type="ECO:0000313" key="3">
    <source>
        <dbReference type="Proteomes" id="UP000006237"/>
    </source>
</evidence>
<protein>
    <submittedName>
        <fullName evidence="2">Uncharacterized protein</fullName>
    </submittedName>
</protein>
<accession>A0ABM9XRP2</accession>
<reference evidence="2 3" key="1">
    <citation type="submission" date="2009-01" db="EMBL/GenBank/DDBJ databases">
        <authorList>
            <person name="Qin X."/>
            <person name="Bachman B."/>
            <person name="Battles P."/>
            <person name="Bell A."/>
            <person name="Bess C."/>
            <person name="Bickham C."/>
            <person name="Chaboub L."/>
            <person name="Chen D."/>
            <person name="Coyle M."/>
            <person name="Deiros D.R."/>
            <person name="Dinh H."/>
            <person name="Forbes L."/>
            <person name="Fowler G."/>
            <person name="Francisco L."/>
            <person name="Fu Q."/>
            <person name="Gubbala S."/>
            <person name="Hale W."/>
            <person name="Han Y."/>
            <person name="Hemphill L."/>
            <person name="Highlander S.K."/>
            <person name="Hirani K."/>
            <person name="Hogues M."/>
            <person name="Jackson L."/>
            <person name="Jakkamsetti A."/>
            <person name="Javaid M."/>
            <person name="Jiang H."/>
            <person name="Korchina V."/>
            <person name="Kovar C."/>
            <person name="Lara F."/>
            <person name="Lee S."/>
            <person name="Mata R."/>
            <person name="Mathew T."/>
            <person name="Moen C."/>
            <person name="Morales K."/>
            <person name="Munidasa M."/>
            <person name="Nazareth L."/>
            <person name="Ngo R."/>
            <person name="Nguyen L."/>
            <person name="Okwuonu G."/>
            <person name="Ongeri F."/>
            <person name="Patil S."/>
            <person name="Petrosino J."/>
            <person name="Pham C."/>
            <person name="Pham P."/>
            <person name="Pu L.-L."/>
            <person name="Puazo M."/>
            <person name="Raj R."/>
            <person name="Reid J."/>
            <person name="Rouhana J."/>
            <person name="Saada N."/>
            <person name="Shang Y."/>
            <person name="Simmons D."/>
            <person name="Thornton R."/>
            <person name="Warren J."/>
            <person name="Weissenberger G."/>
            <person name="Zhang J."/>
            <person name="Zhang L."/>
            <person name="Zhou C."/>
            <person name="Zhu D."/>
            <person name="Muzny D."/>
            <person name="Worley K."/>
            <person name="Gibbs R."/>
        </authorList>
    </citation>
    <scope>NUCLEOTIDE SEQUENCE [LARGE SCALE GENOMIC DNA]</scope>
    <source>
        <strain evidence="2 3">ATCC 51866</strain>
    </source>
</reference>
<gene>
    <name evidence="2" type="ORF">HMPREF0293_0658</name>
</gene>
<proteinExistence type="predicted"/>
<evidence type="ECO:0000256" key="1">
    <source>
        <dbReference type="SAM" id="Coils"/>
    </source>
</evidence>
<comment type="caution">
    <text evidence="2">The sequence shown here is derived from an EMBL/GenBank/DDBJ whole genome shotgun (WGS) entry which is preliminary data.</text>
</comment>
<keyword evidence="1" id="KW-0175">Coiled coil</keyword>
<name>A0ABM9XRP2_9CORY</name>